<feature type="domain" description="Fumarylacetoacetase N-terminal" evidence="15">
    <location>
        <begin position="13"/>
        <end position="107"/>
    </location>
</feature>
<evidence type="ECO:0000256" key="2">
    <source>
        <dbReference type="ARBA" id="ARBA00010211"/>
    </source>
</evidence>
<feature type="binding site" evidence="12">
    <location>
        <position position="190"/>
    </location>
    <ligand>
        <name>Ca(2+)</name>
        <dbReference type="ChEBI" id="CHEBI:29108"/>
    </ligand>
</feature>
<keyword evidence="8 13" id="KW-0828">Tyrosine catabolism</keyword>
<keyword evidence="6 12" id="KW-0106">Calcium</keyword>
<feature type="domain" description="Fumarylacetoacetase-like C-terminal" evidence="14">
    <location>
        <begin position="114"/>
        <end position="396"/>
    </location>
</feature>
<dbReference type="PANTHER" id="PTHR43069:SF5">
    <property type="entry name" value="FUMARYLACETOACETASE"/>
    <property type="match status" value="1"/>
</dbReference>
<comment type="catalytic activity">
    <reaction evidence="13">
        <text>4-fumarylacetoacetate + H2O = acetoacetate + fumarate + H(+)</text>
        <dbReference type="Rhea" id="RHEA:10244"/>
        <dbReference type="ChEBI" id="CHEBI:13705"/>
        <dbReference type="ChEBI" id="CHEBI:15377"/>
        <dbReference type="ChEBI" id="CHEBI:15378"/>
        <dbReference type="ChEBI" id="CHEBI:18034"/>
        <dbReference type="ChEBI" id="CHEBI:29806"/>
        <dbReference type="EC" id="3.7.1.2"/>
    </reaction>
</comment>
<evidence type="ECO:0000256" key="3">
    <source>
        <dbReference type="ARBA" id="ARBA00012094"/>
    </source>
</evidence>
<dbReference type="AlphaFoldDB" id="A0A9P4QNA3"/>
<dbReference type="Gene3D" id="3.90.850.10">
    <property type="entry name" value="Fumarylacetoacetase-like, C-terminal domain"/>
    <property type="match status" value="1"/>
</dbReference>
<feature type="binding site" evidence="12">
    <location>
        <position position="224"/>
    </location>
    <ligand>
        <name>Ca(2+)</name>
        <dbReference type="ChEBI" id="CHEBI:29108"/>
    </ligand>
</feature>
<evidence type="ECO:0000256" key="11">
    <source>
        <dbReference type="PIRSR" id="PIRSR605959-2"/>
    </source>
</evidence>
<name>A0A9P4QNA3_9PLEO</name>
<feature type="binding site" evidence="12">
    <location>
        <position position="192"/>
    </location>
    <ligand>
        <name>Ca(2+)</name>
        <dbReference type="ChEBI" id="CHEBI:29108"/>
    </ligand>
</feature>
<proteinExistence type="inferred from homology"/>
<feature type="binding site" evidence="11">
    <location>
        <position position="231"/>
    </location>
    <ligand>
        <name>substrate</name>
    </ligand>
</feature>
<feature type="binding site" evidence="12">
    <location>
        <position position="248"/>
    </location>
    <ligand>
        <name>Mg(2+)</name>
        <dbReference type="ChEBI" id="CHEBI:18420"/>
    </ligand>
</feature>
<evidence type="ECO:0000256" key="8">
    <source>
        <dbReference type="ARBA" id="ARBA00022878"/>
    </source>
</evidence>
<keyword evidence="7 12" id="KW-0460">Magnesium</keyword>
<dbReference type="GO" id="GO:1902000">
    <property type="term" value="P:homogentisate catabolic process"/>
    <property type="evidence" value="ECO:0007669"/>
    <property type="project" value="TreeGrafter"/>
</dbReference>
<dbReference type="SUPFAM" id="SSF56529">
    <property type="entry name" value="FAH"/>
    <property type="match status" value="1"/>
</dbReference>
<comment type="cofactor">
    <cofactor evidence="13">
        <name>Mg(2+)</name>
        <dbReference type="ChEBI" id="CHEBI:18420"/>
    </cofactor>
    <cofactor evidence="13">
        <name>Ca(2+)</name>
        <dbReference type="ChEBI" id="CHEBI:29108"/>
    </cofactor>
</comment>
<reference evidence="16" key="1">
    <citation type="journal article" date="2020" name="Stud. Mycol.">
        <title>101 Dothideomycetes genomes: a test case for predicting lifestyles and emergence of pathogens.</title>
        <authorList>
            <person name="Haridas S."/>
            <person name="Albert R."/>
            <person name="Binder M."/>
            <person name="Bloem J."/>
            <person name="Labutti K."/>
            <person name="Salamov A."/>
            <person name="Andreopoulos B."/>
            <person name="Baker S."/>
            <person name="Barry K."/>
            <person name="Bills G."/>
            <person name="Bluhm B."/>
            <person name="Cannon C."/>
            <person name="Castanera R."/>
            <person name="Culley D."/>
            <person name="Daum C."/>
            <person name="Ezra D."/>
            <person name="Gonzalez J."/>
            <person name="Henrissat B."/>
            <person name="Kuo A."/>
            <person name="Liang C."/>
            <person name="Lipzen A."/>
            <person name="Lutzoni F."/>
            <person name="Magnuson J."/>
            <person name="Mondo S."/>
            <person name="Nolan M."/>
            <person name="Ohm R."/>
            <person name="Pangilinan J."/>
            <person name="Park H.-J."/>
            <person name="Ramirez L."/>
            <person name="Alfaro M."/>
            <person name="Sun H."/>
            <person name="Tritt A."/>
            <person name="Yoshinaga Y."/>
            <person name="Zwiers L.-H."/>
            <person name="Turgeon B."/>
            <person name="Goodwin S."/>
            <person name="Spatafora J."/>
            <person name="Crous P."/>
            <person name="Grigoriev I."/>
        </authorList>
    </citation>
    <scope>NUCLEOTIDE SEQUENCE</scope>
    <source>
        <strain evidence="16">CBS 125425</strain>
    </source>
</reference>
<dbReference type="NCBIfam" id="TIGR01266">
    <property type="entry name" value="fum_ac_acetase"/>
    <property type="match status" value="1"/>
</dbReference>
<evidence type="ECO:0000259" key="14">
    <source>
        <dbReference type="Pfam" id="PF01557"/>
    </source>
</evidence>
<accession>A0A9P4QNA3</accession>
<dbReference type="PANTHER" id="PTHR43069">
    <property type="entry name" value="FUMARYLACETOACETASE"/>
    <property type="match status" value="1"/>
</dbReference>
<evidence type="ECO:0000256" key="10">
    <source>
        <dbReference type="PIRSR" id="PIRSR605959-1"/>
    </source>
</evidence>
<evidence type="ECO:0000256" key="5">
    <source>
        <dbReference type="ARBA" id="ARBA00022801"/>
    </source>
</evidence>
<evidence type="ECO:0000256" key="6">
    <source>
        <dbReference type="ARBA" id="ARBA00022837"/>
    </source>
</evidence>
<dbReference type="Proteomes" id="UP000799444">
    <property type="component" value="Unassembled WGS sequence"/>
</dbReference>
<keyword evidence="5 13" id="KW-0378">Hydrolase</keyword>
<evidence type="ECO:0000256" key="4">
    <source>
        <dbReference type="ARBA" id="ARBA00022723"/>
    </source>
</evidence>
<dbReference type="GO" id="GO:0004334">
    <property type="term" value="F:fumarylacetoacetase activity"/>
    <property type="evidence" value="ECO:0007669"/>
    <property type="project" value="UniProtKB-UniRule"/>
</dbReference>
<comment type="similarity">
    <text evidence="2 13">Belongs to the FAH family.</text>
</comment>
<comment type="caution">
    <text evidence="16">The sequence shown here is derived from an EMBL/GenBank/DDBJ whole genome shotgun (WGS) entry which is preliminary data.</text>
</comment>
<feature type="binding site" evidence="12">
    <location>
        <position position="224"/>
    </location>
    <ligand>
        <name>Mg(2+)</name>
        <dbReference type="ChEBI" id="CHEBI:18420"/>
    </ligand>
</feature>
<dbReference type="GO" id="GO:0046872">
    <property type="term" value="F:metal ion binding"/>
    <property type="evidence" value="ECO:0007669"/>
    <property type="project" value="UniProtKB-UniRule"/>
</dbReference>
<dbReference type="SUPFAM" id="SSF63433">
    <property type="entry name" value="Fumarylacetoacetate hydrolase, FAH, N-terminal domain"/>
    <property type="match status" value="1"/>
</dbReference>
<keyword evidence="9 13" id="KW-0585">Phenylalanine catabolism</keyword>
<dbReference type="InterPro" id="IPR036663">
    <property type="entry name" value="Fumarylacetoacetase_C_sf"/>
</dbReference>
<dbReference type="InterPro" id="IPR011234">
    <property type="entry name" value="Fumarylacetoacetase-like_C"/>
</dbReference>
<dbReference type="Gene3D" id="2.30.30.230">
    <property type="entry name" value="Fumarylacetoacetase, N-terminal domain"/>
    <property type="match status" value="1"/>
</dbReference>
<evidence type="ECO:0000256" key="7">
    <source>
        <dbReference type="ARBA" id="ARBA00022842"/>
    </source>
</evidence>
<evidence type="ECO:0000256" key="13">
    <source>
        <dbReference type="RuleBase" id="RU366008"/>
    </source>
</evidence>
<dbReference type="EC" id="3.7.1.2" evidence="3 13"/>
<organism evidence="16 17">
    <name type="scientific">Polyplosphaeria fusca</name>
    <dbReference type="NCBI Taxonomy" id="682080"/>
    <lineage>
        <taxon>Eukaryota</taxon>
        <taxon>Fungi</taxon>
        <taxon>Dikarya</taxon>
        <taxon>Ascomycota</taxon>
        <taxon>Pezizomycotina</taxon>
        <taxon>Dothideomycetes</taxon>
        <taxon>Pleosporomycetidae</taxon>
        <taxon>Pleosporales</taxon>
        <taxon>Tetraplosphaeriaceae</taxon>
        <taxon>Polyplosphaeria</taxon>
    </lineage>
</organism>
<keyword evidence="17" id="KW-1185">Reference proteome</keyword>
<dbReference type="Pfam" id="PF01557">
    <property type="entry name" value="FAA_hydrolase"/>
    <property type="match status" value="1"/>
</dbReference>
<dbReference type="InterPro" id="IPR036462">
    <property type="entry name" value="Fumarylacetoacetase_N_sf"/>
</dbReference>
<keyword evidence="4 12" id="KW-0479">Metal-binding</keyword>
<gene>
    <name evidence="16" type="ORF">EJ04DRAFT_556981</name>
</gene>
<comment type="pathway">
    <text evidence="1 13">Amino-acid degradation; L-phenylalanine degradation; acetoacetate and fumarate from L-phenylalanine: step 6/6.</text>
</comment>
<feature type="active site" description="Proton acceptor" evidence="10">
    <location>
        <position position="122"/>
    </location>
</feature>
<feature type="binding site" evidence="11">
    <location>
        <position position="339"/>
    </location>
    <ligand>
        <name>substrate</name>
    </ligand>
</feature>
<feature type="binding site" evidence="12">
    <location>
        <position position="115"/>
    </location>
    <ligand>
        <name>Ca(2+)</name>
        <dbReference type="ChEBI" id="CHEBI:29108"/>
    </ligand>
</feature>
<evidence type="ECO:0000259" key="15">
    <source>
        <dbReference type="Pfam" id="PF09298"/>
    </source>
</evidence>
<dbReference type="GO" id="GO:0006559">
    <property type="term" value="P:L-phenylalanine catabolic process"/>
    <property type="evidence" value="ECO:0007669"/>
    <property type="project" value="UniProtKB-UniRule"/>
</dbReference>
<evidence type="ECO:0000313" key="17">
    <source>
        <dbReference type="Proteomes" id="UP000799444"/>
    </source>
</evidence>
<dbReference type="EMBL" id="ML996296">
    <property type="protein sequence ID" value="KAF2728089.1"/>
    <property type="molecule type" value="Genomic_DNA"/>
</dbReference>
<dbReference type="OrthoDB" id="9971669at2759"/>
<evidence type="ECO:0000256" key="1">
    <source>
        <dbReference type="ARBA" id="ARBA00004782"/>
    </source>
</evidence>
<dbReference type="GO" id="GO:0006572">
    <property type="term" value="P:L-tyrosine catabolic process"/>
    <property type="evidence" value="ECO:0007669"/>
    <property type="project" value="UniProtKB-UniRule"/>
</dbReference>
<dbReference type="InterPro" id="IPR005959">
    <property type="entry name" value="Fumarylacetoacetase"/>
</dbReference>
<evidence type="ECO:0000313" key="16">
    <source>
        <dbReference type="EMBL" id="KAF2728089.1"/>
    </source>
</evidence>
<dbReference type="InterPro" id="IPR015377">
    <property type="entry name" value="Fumarylacetoacetase_N"/>
</dbReference>
<feature type="binding site" evidence="12">
    <location>
        <position position="244"/>
    </location>
    <ligand>
        <name>Mg(2+)</name>
        <dbReference type="ChEBI" id="CHEBI:18420"/>
    </ligand>
</feature>
<evidence type="ECO:0000256" key="9">
    <source>
        <dbReference type="ARBA" id="ARBA00023232"/>
    </source>
</evidence>
<dbReference type="Pfam" id="PF09298">
    <property type="entry name" value="FAA_hydrolase_N"/>
    <property type="match status" value="1"/>
</dbReference>
<protein>
    <recommendedName>
        <fullName evidence="3 13">Fumarylacetoacetase</fullName>
        <ecNumber evidence="3 13">3.7.1.2</ecNumber>
    </recommendedName>
    <alternativeName>
        <fullName evidence="13">Fumarylacetoacetate hydrolase</fullName>
    </alternativeName>
</protein>
<evidence type="ECO:0000256" key="12">
    <source>
        <dbReference type="PIRSR" id="PIRSR605959-3"/>
    </source>
</evidence>
<sequence>MSSSYASHFGIDNIPYGIASSQTRPDPQCVTRINDDVVFLAEFASRGGSEAIEPSLAQVFKESTLNAFAALSKDVHVRVRAAIQEASKDQKLQGFTEHVNDVQMLLPVQFGDFTDFSASKDHVLNAGEAITGQRSFPPGFQKYPVGYAGRCSSIIISGTAMRRPLGQFIEDYSKPTKRIIFGASRALDYELEVGAIVGRPVKPGTVLEAANADNHIFGLVLVNDWSARDIQGLEMNPLGPFNGKNFATSISPWVVTLEALEKHKVPAPARMAEVASFMDDGEGVNYSIKLQAELIRNGSNTRTCSVGFDTMYWTFRHMLAHHTIGGCGLRTGDLIASGTVSGEKDHEHGCLMEMTWNGKRPTKLSDGTELRYLHDGDEVRLTGIVGDGSAGIGFGECTGLVEAAYDCQTS</sequence>